<reference evidence="1" key="1">
    <citation type="submission" date="2021-01" db="EMBL/GenBank/DDBJ databases">
        <authorList>
            <person name="Corre E."/>
            <person name="Pelletier E."/>
            <person name="Niang G."/>
            <person name="Scheremetjew M."/>
            <person name="Finn R."/>
            <person name="Kale V."/>
            <person name="Holt S."/>
            <person name="Cochrane G."/>
            <person name="Meng A."/>
            <person name="Brown T."/>
            <person name="Cohen L."/>
        </authorList>
    </citation>
    <scope>NUCLEOTIDE SEQUENCE</scope>
    <source>
        <strain evidence="1">CCMP3303</strain>
    </source>
</reference>
<dbReference type="AlphaFoldDB" id="A0A7S0AIR1"/>
<proteinExistence type="predicted"/>
<sequence>MGDLKQIFELRANGGKSEELKIYSSGLSDQWYWVSVSYRQGERATASIFSQGQLDGSASIKLDSCASDESLSNMKLQIFAFASEDGSEANSTDISFVVIHQEILNDDSQYILQLGQQAQRYDKNS</sequence>
<accession>A0A7S0AIR1</accession>
<gene>
    <name evidence="1" type="ORF">MPOL1434_LOCUS3375</name>
</gene>
<dbReference type="EMBL" id="HBEJ01005770">
    <property type="protein sequence ID" value="CAD8365325.1"/>
    <property type="molecule type" value="Transcribed_RNA"/>
</dbReference>
<evidence type="ECO:0000313" key="1">
    <source>
        <dbReference type="EMBL" id="CAD8365325.1"/>
    </source>
</evidence>
<organism evidence="1">
    <name type="scientific">Minutocellus polymorphus</name>
    <dbReference type="NCBI Taxonomy" id="265543"/>
    <lineage>
        <taxon>Eukaryota</taxon>
        <taxon>Sar</taxon>
        <taxon>Stramenopiles</taxon>
        <taxon>Ochrophyta</taxon>
        <taxon>Bacillariophyta</taxon>
        <taxon>Mediophyceae</taxon>
        <taxon>Cymatosirophycidae</taxon>
        <taxon>Cymatosirales</taxon>
        <taxon>Cymatosiraceae</taxon>
        <taxon>Minutocellus</taxon>
    </lineage>
</organism>
<protein>
    <submittedName>
        <fullName evidence="1">Uncharacterized protein</fullName>
    </submittedName>
</protein>
<name>A0A7S0AIR1_9STRA</name>